<keyword evidence="2" id="KW-1185">Reference proteome</keyword>
<gene>
    <name evidence="1" type="ORF">Q8X39_05130</name>
</gene>
<protein>
    <submittedName>
        <fullName evidence="1">Uncharacterized protein</fullName>
    </submittedName>
</protein>
<organism evidence="1 2">
    <name type="scientific">Leptothrix discophora</name>
    <dbReference type="NCBI Taxonomy" id="89"/>
    <lineage>
        <taxon>Bacteria</taxon>
        <taxon>Pseudomonadati</taxon>
        <taxon>Pseudomonadota</taxon>
        <taxon>Betaproteobacteria</taxon>
        <taxon>Burkholderiales</taxon>
        <taxon>Sphaerotilaceae</taxon>
        <taxon>Leptothrix</taxon>
    </lineage>
</organism>
<accession>A0ABT9G0K2</accession>
<evidence type="ECO:0000313" key="1">
    <source>
        <dbReference type="EMBL" id="MDP4300009.1"/>
    </source>
</evidence>
<evidence type="ECO:0000313" key="2">
    <source>
        <dbReference type="Proteomes" id="UP001235760"/>
    </source>
</evidence>
<dbReference type="Proteomes" id="UP001235760">
    <property type="component" value="Unassembled WGS sequence"/>
</dbReference>
<dbReference type="EMBL" id="JAUZEE010000002">
    <property type="protein sequence ID" value="MDP4300009.1"/>
    <property type="molecule type" value="Genomic_DNA"/>
</dbReference>
<dbReference type="RefSeq" id="WP_305748564.1">
    <property type="nucleotide sequence ID" value="NZ_JAUZEE010000002.1"/>
</dbReference>
<comment type="caution">
    <text evidence="1">The sequence shown here is derived from an EMBL/GenBank/DDBJ whole genome shotgun (WGS) entry which is preliminary data.</text>
</comment>
<proteinExistence type="predicted"/>
<reference evidence="1 2" key="1">
    <citation type="submission" date="2023-08" db="EMBL/GenBank/DDBJ databases">
        <authorList>
            <person name="Roldan D.M."/>
            <person name="Menes R.J."/>
        </authorList>
    </citation>
    <scope>NUCLEOTIDE SEQUENCE [LARGE SCALE GENOMIC DNA]</scope>
    <source>
        <strain evidence="1 2">CCM 2812</strain>
    </source>
</reference>
<sequence length="141" mass="15176">MSDDLRAPPTRAYAGGPTLPGEPVQIWIRSNHPSDRSQDVVVTVRPGESHEGLSYAHIAASLQSHGWVDLPRRTAAVAEPVAVLREVAAAYVARFPGETVPQPFAIADEEVARVLQAAIAAGRPVPEDHDWWWFVPGDAAG</sequence>
<name>A0ABT9G0K2_LEPDI</name>